<accession>A0A3N4IZU7</accession>
<proteinExistence type="predicted"/>
<dbReference type="Proteomes" id="UP000276215">
    <property type="component" value="Unassembled WGS sequence"/>
</dbReference>
<dbReference type="AlphaFoldDB" id="A0A3N4IZU7"/>
<name>A0A3N4IZU7_9PEZI</name>
<dbReference type="EMBL" id="ML120498">
    <property type="protein sequence ID" value="RPA91385.1"/>
    <property type="molecule type" value="Genomic_DNA"/>
</dbReference>
<gene>
    <name evidence="1" type="ORF">L873DRAFT_314994</name>
</gene>
<organism evidence="1 2">
    <name type="scientific">Choiromyces venosus 120613-1</name>
    <dbReference type="NCBI Taxonomy" id="1336337"/>
    <lineage>
        <taxon>Eukaryota</taxon>
        <taxon>Fungi</taxon>
        <taxon>Dikarya</taxon>
        <taxon>Ascomycota</taxon>
        <taxon>Pezizomycotina</taxon>
        <taxon>Pezizomycetes</taxon>
        <taxon>Pezizales</taxon>
        <taxon>Tuberaceae</taxon>
        <taxon>Choiromyces</taxon>
    </lineage>
</organism>
<reference evidence="1 2" key="1">
    <citation type="journal article" date="2018" name="Nat. Ecol. Evol.">
        <title>Pezizomycetes genomes reveal the molecular basis of ectomycorrhizal truffle lifestyle.</title>
        <authorList>
            <person name="Murat C."/>
            <person name="Payen T."/>
            <person name="Noel B."/>
            <person name="Kuo A."/>
            <person name="Morin E."/>
            <person name="Chen J."/>
            <person name="Kohler A."/>
            <person name="Krizsan K."/>
            <person name="Balestrini R."/>
            <person name="Da Silva C."/>
            <person name="Montanini B."/>
            <person name="Hainaut M."/>
            <person name="Levati E."/>
            <person name="Barry K.W."/>
            <person name="Belfiori B."/>
            <person name="Cichocki N."/>
            <person name="Clum A."/>
            <person name="Dockter R.B."/>
            <person name="Fauchery L."/>
            <person name="Guy J."/>
            <person name="Iotti M."/>
            <person name="Le Tacon F."/>
            <person name="Lindquist E.A."/>
            <person name="Lipzen A."/>
            <person name="Malagnac F."/>
            <person name="Mello A."/>
            <person name="Molinier V."/>
            <person name="Miyauchi S."/>
            <person name="Poulain J."/>
            <person name="Riccioni C."/>
            <person name="Rubini A."/>
            <person name="Sitrit Y."/>
            <person name="Splivallo R."/>
            <person name="Traeger S."/>
            <person name="Wang M."/>
            <person name="Zifcakova L."/>
            <person name="Wipf D."/>
            <person name="Zambonelli A."/>
            <person name="Paolocci F."/>
            <person name="Nowrousian M."/>
            <person name="Ottonello S."/>
            <person name="Baldrian P."/>
            <person name="Spatafora J.W."/>
            <person name="Henrissat B."/>
            <person name="Nagy L.G."/>
            <person name="Aury J.M."/>
            <person name="Wincker P."/>
            <person name="Grigoriev I.V."/>
            <person name="Bonfante P."/>
            <person name="Martin F.M."/>
        </authorList>
    </citation>
    <scope>NUCLEOTIDE SEQUENCE [LARGE SCALE GENOMIC DNA]</scope>
    <source>
        <strain evidence="1 2">120613-1</strain>
    </source>
</reference>
<evidence type="ECO:0000313" key="1">
    <source>
        <dbReference type="EMBL" id="RPA91385.1"/>
    </source>
</evidence>
<sequence length="165" mass="18893">MVYFSVNGIREVFFAKSMVLKRLTPLKPQASQKKIFTASQYGIHPQVRQKPYQPTNTANYDAVPTSPRPQYHLSHAPGTCASSHFARLHILPIAKAQKPPSNQVYRPTARPWTPLPTHKYPLYPPFILPARSPATHHLPVRTTKVIKIRKKKFFFTNPPHDNTYT</sequence>
<evidence type="ECO:0000313" key="2">
    <source>
        <dbReference type="Proteomes" id="UP000276215"/>
    </source>
</evidence>
<keyword evidence="2" id="KW-1185">Reference proteome</keyword>
<protein>
    <submittedName>
        <fullName evidence="1">Uncharacterized protein</fullName>
    </submittedName>
</protein>